<name>A0A084XUR5_9PROT</name>
<evidence type="ECO:0000313" key="1">
    <source>
        <dbReference type="EMBL" id="KFB66209.1"/>
    </source>
</evidence>
<sequence length="68" mass="7569">MKRRRPPIADRIWAHMRAQPPGSRVTADELAAAVHTTVHAVHTAVSYLRAEGRDLRCVRAYEVPGAQP</sequence>
<reference evidence="1 2" key="1">
    <citation type="submission" date="2014-07" db="EMBL/GenBank/DDBJ databases">
        <title>Expanding our view of genomic diversity in Candidatus Accumulibacter clades.</title>
        <authorList>
            <person name="Skennerton C.T."/>
            <person name="Barr J.J."/>
            <person name="Slater F.R."/>
            <person name="Bond P.L."/>
            <person name="Tyson G.W."/>
        </authorList>
    </citation>
    <scope>NUCLEOTIDE SEQUENCE [LARGE SCALE GENOMIC DNA]</scope>
    <source>
        <strain evidence="2">SK-01</strain>
    </source>
</reference>
<gene>
    <name evidence="1" type="ORF">CAPSK01_004578</name>
</gene>
<dbReference type="AlphaFoldDB" id="A0A084XUR5"/>
<dbReference type="STRING" id="1457154.CAPSK01_004578"/>
<comment type="caution">
    <text evidence="1">The sequence shown here is derived from an EMBL/GenBank/DDBJ whole genome shotgun (WGS) entry which is preliminary data.</text>
</comment>
<organism evidence="1 2">
    <name type="scientific">Candidatus Accumulibacter vicinus</name>
    <dbReference type="NCBI Taxonomy" id="2954382"/>
    <lineage>
        <taxon>Bacteria</taxon>
        <taxon>Pseudomonadati</taxon>
        <taxon>Pseudomonadota</taxon>
        <taxon>Betaproteobacteria</taxon>
        <taxon>Candidatus Accumulibacter</taxon>
    </lineage>
</organism>
<proteinExistence type="predicted"/>
<protein>
    <submittedName>
        <fullName evidence="1">Uncharacterized protein</fullName>
    </submittedName>
</protein>
<dbReference type="EMBL" id="JDSS02000049">
    <property type="protein sequence ID" value="KFB66209.1"/>
    <property type="molecule type" value="Genomic_DNA"/>
</dbReference>
<accession>A0A084XUR5</accession>
<evidence type="ECO:0000313" key="2">
    <source>
        <dbReference type="Proteomes" id="UP000019812"/>
    </source>
</evidence>
<dbReference type="Proteomes" id="UP000019812">
    <property type="component" value="Unassembled WGS sequence"/>
</dbReference>